<comment type="similarity">
    <text evidence="10 11">Belongs to the TonB-dependent receptor family.</text>
</comment>
<evidence type="ECO:0000259" key="13">
    <source>
        <dbReference type="Pfam" id="PF00593"/>
    </source>
</evidence>
<dbReference type="InterPro" id="IPR012910">
    <property type="entry name" value="Plug_dom"/>
</dbReference>
<proteinExistence type="inferred from homology"/>
<keyword evidence="12" id="KW-1133">Transmembrane helix</keyword>
<dbReference type="CDD" id="cd01347">
    <property type="entry name" value="ligand_gated_channel"/>
    <property type="match status" value="1"/>
</dbReference>
<dbReference type="GO" id="GO:0015344">
    <property type="term" value="F:siderophore uptake transmembrane transporter activity"/>
    <property type="evidence" value="ECO:0007669"/>
    <property type="project" value="TreeGrafter"/>
</dbReference>
<dbReference type="Gene3D" id="2.170.130.10">
    <property type="entry name" value="TonB-dependent receptor, plug domain"/>
    <property type="match status" value="1"/>
</dbReference>
<evidence type="ECO:0000256" key="11">
    <source>
        <dbReference type="RuleBase" id="RU003357"/>
    </source>
</evidence>
<evidence type="ECO:0000256" key="5">
    <source>
        <dbReference type="ARBA" id="ARBA00022729"/>
    </source>
</evidence>
<evidence type="ECO:0000256" key="3">
    <source>
        <dbReference type="ARBA" id="ARBA00022452"/>
    </source>
</evidence>
<accession>A0A0D2HK11</accession>
<dbReference type="Proteomes" id="UP000032233">
    <property type="component" value="Unassembled WGS sequence"/>
</dbReference>
<dbReference type="PROSITE" id="PS52016">
    <property type="entry name" value="TONB_DEPENDENT_REC_3"/>
    <property type="match status" value="1"/>
</dbReference>
<keyword evidence="6 11" id="KW-0798">TonB box</keyword>
<dbReference type="InterPro" id="IPR039426">
    <property type="entry name" value="TonB-dep_rcpt-like"/>
</dbReference>
<comment type="subcellular location">
    <subcellularLocation>
        <location evidence="1 10">Cell outer membrane</location>
        <topology evidence="1 10">Multi-pass membrane protein</topology>
    </subcellularLocation>
</comment>
<evidence type="ECO:0000256" key="1">
    <source>
        <dbReference type="ARBA" id="ARBA00004571"/>
    </source>
</evidence>
<dbReference type="Gene3D" id="2.40.170.20">
    <property type="entry name" value="TonB-dependent receptor, beta-barrel domain"/>
    <property type="match status" value="1"/>
</dbReference>
<dbReference type="InterPro" id="IPR037066">
    <property type="entry name" value="Plug_dom_sf"/>
</dbReference>
<evidence type="ECO:0000256" key="8">
    <source>
        <dbReference type="ARBA" id="ARBA00023170"/>
    </source>
</evidence>
<evidence type="ECO:0000256" key="6">
    <source>
        <dbReference type="ARBA" id="ARBA00023077"/>
    </source>
</evidence>
<reference evidence="15 16" key="1">
    <citation type="submission" date="2013-11" db="EMBL/GenBank/DDBJ databases">
        <title>Metagenomic analysis of a methanogenic consortium involved in long chain n-alkane degradation.</title>
        <authorList>
            <person name="Davidova I.A."/>
            <person name="Callaghan A.V."/>
            <person name="Wawrik B."/>
            <person name="Pruitt S."/>
            <person name="Marks C."/>
            <person name="Duncan K.E."/>
            <person name="Suflita J.M."/>
        </authorList>
    </citation>
    <scope>NUCLEOTIDE SEQUENCE [LARGE SCALE GENOMIC DNA]</scope>
    <source>
        <strain evidence="15 16">SPR</strain>
    </source>
</reference>
<evidence type="ECO:0000256" key="12">
    <source>
        <dbReference type="SAM" id="Phobius"/>
    </source>
</evidence>
<keyword evidence="8" id="KW-0675">Receptor</keyword>
<keyword evidence="16" id="KW-1185">Reference proteome</keyword>
<keyword evidence="5" id="KW-0732">Signal</keyword>
<keyword evidence="3 10" id="KW-1134">Transmembrane beta strand</keyword>
<dbReference type="STRING" id="1429043.X474_26740"/>
<dbReference type="SUPFAM" id="SSF56935">
    <property type="entry name" value="Porins"/>
    <property type="match status" value="1"/>
</dbReference>
<sequence>MWLEQRKWVRSGMLFMQSRGFFFFIRRAHVCALKNTLKEEKELNVRKAVCGITGVFFALIVMNSTCMALAKSKDGLKQDKDRQMVMDTVNVTAKRYQAEDLDTGSFTTVITAKDIEEQGGNNAFEILQRTGGINFSASFPGGVSQGGMNGEIGIRGIKGGEQIMVNSIPIIEPTAGSYDLDQIPAIFLERMEVVKGSNSTLYGSRAMTGVINMRTKRPGKPAVGGQLTGGSYGFMDAGAWYRNEKILIGASYLQYDDLENVKQNYKKSNPYNSDLFNPKKYAALFSVQPSEPFVFNYMFNYTDAGYAARYLKKPSSSSRTDETIYHHYLSGTYEKDRLKATAFFNYNFMELEYDYYGNAQKPGKENKKKSYSTGLDLQHSTYALNTLFLYGGTWTYEKQDETRQDVKGSSRSGYYIKQSDLNHDRHLPSIFLQAEKTLFNDLILGLGIRGQGVINTEEDADNYFEPVPQFQAVYKINKQNSLFANVGRAFRVPTFNQLYAETATFVGNAELDPEYGWTYEVGYKFKTGRLSGTVSGFLMDYKDKIRYVLDNSDDRYYAQNMDKYRTSGVEWSFDLKVHDYVTLTLGGYGADPWEEEDDLREQAGPKWQVAPGVYFDNDRLALGLNAAMMFDRERGLEDYVNVHLTGSYKCNSWLKLKLKVDNLFDEDLVVYGNMTPGYSSQYEVLDPGMWVYAGIEINFDLL</sequence>
<evidence type="ECO:0000256" key="2">
    <source>
        <dbReference type="ARBA" id="ARBA00022448"/>
    </source>
</evidence>
<dbReference type="PANTHER" id="PTHR30069">
    <property type="entry name" value="TONB-DEPENDENT OUTER MEMBRANE RECEPTOR"/>
    <property type="match status" value="1"/>
</dbReference>
<dbReference type="Pfam" id="PF00593">
    <property type="entry name" value="TonB_dep_Rec_b-barrel"/>
    <property type="match status" value="1"/>
</dbReference>
<protein>
    <recommendedName>
        <fullName evidence="17">TonB-denpendent receptor</fullName>
    </recommendedName>
</protein>
<comment type="caution">
    <text evidence="15">The sequence shown here is derived from an EMBL/GenBank/DDBJ whole genome shotgun (WGS) entry which is preliminary data.</text>
</comment>
<evidence type="ECO:0000313" key="15">
    <source>
        <dbReference type="EMBL" id="KIX10978.1"/>
    </source>
</evidence>
<evidence type="ECO:0000259" key="14">
    <source>
        <dbReference type="Pfam" id="PF07715"/>
    </source>
</evidence>
<organism evidence="15 16">
    <name type="scientific">Dethiosulfatarculus sandiegensis</name>
    <dbReference type="NCBI Taxonomy" id="1429043"/>
    <lineage>
        <taxon>Bacteria</taxon>
        <taxon>Pseudomonadati</taxon>
        <taxon>Thermodesulfobacteriota</taxon>
        <taxon>Desulfarculia</taxon>
        <taxon>Desulfarculales</taxon>
        <taxon>Desulfarculaceae</taxon>
        <taxon>Dethiosulfatarculus</taxon>
    </lineage>
</organism>
<keyword evidence="9 10" id="KW-0998">Cell outer membrane</keyword>
<feature type="domain" description="TonB-dependent receptor plug" evidence="14">
    <location>
        <begin position="102"/>
        <end position="210"/>
    </location>
</feature>
<evidence type="ECO:0000256" key="10">
    <source>
        <dbReference type="PROSITE-ProRule" id="PRU01360"/>
    </source>
</evidence>
<dbReference type="InterPro" id="IPR000531">
    <property type="entry name" value="Beta-barrel_TonB"/>
</dbReference>
<dbReference type="GO" id="GO:0044718">
    <property type="term" value="P:siderophore transmembrane transport"/>
    <property type="evidence" value="ECO:0007669"/>
    <property type="project" value="TreeGrafter"/>
</dbReference>
<dbReference type="InterPro" id="IPR036942">
    <property type="entry name" value="Beta-barrel_TonB_sf"/>
</dbReference>
<keyword evidence="2 10" id="KW-0813">Transport</keyword>
<gene>
    <name evidence="15" type="ORF">X474_26740</name>
</gene>
<name>A0A0D2HK11_9BACT</name>
<keyword evidence="7 10" id="KW-0472">Membrane</keyword>
<evidence type="ECO:0008006" key="17">
    <source>
        <dbReference type="Google" id="ProtNLM"/>
    </source>
</evidence>
<dbReference type="Pfam" id="PF07715">
    <property type="entry name" value="Plug"/>
    <property type="match status" value="1"/>
</dbReference>
<keyword evidence="4 10" id="KW-0812">Transmembrane</keyword>
<evidence type="ECO:0000256" key="9">
    <source>
        <dbReference type="ARBA" id="ARBA00023237"/>
    </source>
</evidence>
<dbReference type="AlphaFoldDB" id="A0A0D2HK11"/>
<feature type="transmembrane region" description="Helical" evidence="12">
    <location>
        <begin position="48"/>
        <end position="70"/>
    </location>
</feature>
<dbReference type="EMBL" id="AZAC01000078">
    <property type="protein sequence ID" value="KIX10978.1"/>
    <property type="molecule type" value="Genomic_DNA"/>
</dbReference>
<feature type="domain" description="TonB-dependent receptor-like beta-barrel" evidence="13">
    <location>
        <begin position="291"/>
        <end position="663"/>
    </location>
</feature>
<dbReference type="GO" id="GO:0009279">
    <property type="term" value="C:cell outer membrane"/>
    <property type="evidence" value="ECO:0007669"/>
    <property type="project" value="UniProtKB-SubCell"/>
</dbReference>
<dbReference type="InParanoid" id="A0A0D2HK11"/>
<dbReference type="PANTHER" id="PTHR30069:SF29">
    <property type="entry name" value="HEMOGLOBIN AND HEMOGLOBIN-HAPTOGLOBIN-BINDING PROTEIN 1-RELATED"/>
    <property type="match status" value="1"/>
</dbReference>
<evidence type="ECO:0000313" key="16">
    <source>
        <dbReference type="Proteomes" id="UP000032233"/>
    </source>
</evidence>
<evidence type="ECO:0000256" key="7">
    <source>
        <dbReference type="ARBA" id="ARBA00023136"/>
    </source>
</evidence>
<evidence type="ECO:0000256" key="4">
    <source>
        <dbReference type="ARBA" id="ARBA00022692"/>
    </source>
</evidence>